<evidence type="ECO:0000256" key="1">
    <source>
        <dbReference type="SAM" id="MobiDB-lite"/>
    </source>
</evidence>
<evidence type="ECO:0000313" key="2">
    <source>
        <dbReference type="EMBL" id="KAG5460241.1"/>
    </source>
</evidence>
<feature type="compositionally biased region" description="Basic and acidic residues" evidence="1">
    <location>
        <begin position="98"/>
        <end position="111"/>
    </location>
</feature>
<gene>
    <name evidence="2" type="ORF">BJ554DRAFT_7731</name>
</gene>
<feature type="non-terminal residue" evidence="2">
    <location>
        <position position="1"/>
    </location>
</feature>
<comment type="caution">
    <text evidence="2">The sequence shown here is derived from an EMBL/GenBank/DDBJ whole genome shotgun (WGS) entry which is preliminary data.</text>
</comment>
<accession>A0A8H7ZVF5</accession>
<keyword evidence="3" id="KW-1185">Reference proteome</keyword>
<protein>
    <submittedName>
        <fullName evidence="2">Uncharacterized protein</fullName>
    </submittedName>
</protein>
<evidence type="ECO:0000313" key="3">
    <source>
        <dbReference type="Proteomes" id="UP000673691"/>
    </source>
</evidence>
<feature type="compositionally biased region" description="Basic residues" evidence="1">
    <location>
        <begin position="121"/>
        <end position="136"/>
    </location>
</feature>
<dbReference type="AlphaFoldDB" id="A0A8H7ZVF5"/>
<proteinExistence type="predicted"/>
<sequence length="162" mass="18015">TGTAEEDNFKAKERAGDAVSLSSAEVSFKEAIKCYLERNELANDDNNVKRLVGGAGVRRRVRPVQLVRPEAEEEAQREGGSSGPRYVQTAGNVCTSADWERRPRQVQDERTPGGGGSLPPARRRERRKGCHSRHFSSMHESPTAQWGTLVLVRADGARRFQR</sequence>
<name>A0A8H7ZVF5_9FUNG</name>
<dbReference type="Proteomes" id="UP000673691">
    <property type="component" value="Unassembled WGS sequence"/>
</dbReference>
<organism evidence="2 3">
    <name type="scientific">Olpidium bornovanus</name>
    <dbReference type="NCBI Taxonomy" id="278681"/>
    <lineage>
        <taxon>Eukaryota</taxon>
        <taxon>Fungi</taxon>
        <taxon>Fungi incertae sedis</taxon>
        <taxon>Olpidiomycota</taxon>
        <taxon>Olpidiomycotina</taxon>
        <taxon>Olpidiomycetes</taxon>
        <taxon>Olpidiales</taxon>
        <taxon>Olpidiaceae</taxon>
        <taxon>Olpidium</taxon>
    </lineage>
</organism>
<reference evidence="2 3" key="1">
    <citation type="journal article" name="Sci. Rep.">
        <title>Genome-scale phylogenetic analyses confirm Olpidium as the closest living zoosporic fungus to the non-flagellated, terrestrial fungi.</title>
        <authorList>
            <person name="Chang Y."/>
            <person name="Rochon D."/>
            <person name="Sekimoto S."/>
            <person name="Wang Y."/>
            <person name="Chovatia M."/>
            <person name="Sandor L."/>
            <person name="Salamov A."/>
            <person name="Grigoriev I.V."/>
            <person name="Stajich J.E."/>
            <person name="Spatafora J.W."/>
        </authorList>
    </citation>
    <scope>NUCLEOTIDE SEQUENCE [LARGE SCALE GENOMIC DNA]</scope>
    <source>
        <strain evidence="2">S191</strain>
    </source>
</reference>
<dbReference type="EMBL" id="JAEFCI010005522">
    <property type="protein sequence ID" value="KAG5460241.1"/>
    <property type="molecule type" value="Genomic_DNA"/>
</dbReference>
<feature type="region of interest" description="Disordered" evidence="1">
    <location>
        <begin position="68"/>
        <end position="142"/>
    </location>
</feature>